<name>A0AAN6PCB1_9PEZI</name>
<gene>
    <name evidence="1" type="ORF">C8A01DRAFT_40164</name>
</gene>
<evidence type="ECO:0000313" key="2">
    <source>
        <dbReference type="Proteomes" id="UP001303115"/>
    </source>
</evidence>
<dbReference type="AlphaFoldDB" id="A0AAN6PCB1"/>
<dbReference type="EMBL" id="MU854534">
    <property type="protein sequence ID" value="KAK4033377.1"/>
    <property type="molecule type" value="Genomic_DNA"/>
</dbReference>
<sequence>MGEKVLLPDTPHLSITLQAPIELSLTLPYPIRFTIRRLARGYPTDSQPCIIRWNPTIDAFSPPSGLVLLRHSLRNGGGCLEPIPVNHASGDPTGGGEDCLIPTGEDNQFWWELPAPGSEISVTATLPERYYRAINQAGGSFGPWGVYMLLFPGAELGVWDWGAVREHAHSGQGVKEGGAGMKLVVPGGARIHFTVVRFSDRRWPERDAYEAEHGFERANVAQREWRDREERKVMANRSRLGLSSPVELSDRMSGAPHFTVAVKGPVTVKSYEQIRVNLEFTYHGITGADGNLQTSTARPVAFHSWAFSGQTIP</sequence>
<comment type="caution">
    <text evidence="1">The sequence shown here is derived from an EMBL/GenBank/DDBJ whole genome shotgun (WGS) entry which is preliminary data.</text>
</comment>
<accession>A0AAN6PCB1</accession>
<proteinExistence type="predicted"/>
<keyword evidence="2" id="KW-1185">Reference proteome</keyword>
<organism evidence="1 2">
    <name type="scientific">Parachaetomium inaequale</name>
    <dbReference type="NCBI Taxonomy" id="2588326"/>
    <lineage>
        <taxon>Eukaryota</taxon>
        <taxon>Fungi</taxon>
        <taxon>Dikarya</taxon>
        <taxon>Ascomycota</taxon>
        <taxon>Pezizomycotina</taxon>
        <taxon>Sordariomycetes</taxon>
        <taxon>Sordariomycetidae</taxon>
        <taxon>Sordariales</taxon>
        <taxon>Chaetomiaceae</taxon>
        <taxon>Parachaetomium</taxon>
    </lineage>
</organism>
<evidence type="ECO:0000313" key="1">
    <source>
        <dbReference type="EMBL" id="KAK4033377.1"/>
    </source>
</evidence>
<protein>
    <submittedName>
        <fullName evidence="1">Uncharacterized protein</fullName>
    </submittedName>
</protein>
<dbReference type="Proteomes" id="UP001303115">
    <property type="component" value="Unassembled WGS sequence"/>
</dbReference>
<reference evidence="2" key="1">
    <citation type="journal article" date="2023" name="Mol. Phylogenet. Evol.">
        <title>Genome-scale phylogeny and comparative genomics of the fungal order Sordariales.</title>
        <authorList>
            <person name="Hensen N."/>
            <person name="Bonometti L."/>
            <person name="Westerberg I."/>
            <person name="Brannstrom I.O."/>
            <person name="Guillou S."/>
            <person name="Cros-Aarteil S."/>
            <person name="Calhoun S."/>
            <person name="Haridas S."/>
            <person name="Kuo A."/>
            <person name="Mondo S."/>
            <person name="Pangilinan J."/>
            <person name="Riley R."/>
            <person name="LaButti K."/>
            <person name="Andreopoulos B."/>
            <person name="Lipzen A."/>
            <person name="Chen C."/>
            <person name="Yan M."/>
            <person name="Daum C."/>
            <person name="Ng V."/>
            <person name="Clum A."/>
            <person name="Steindorff A."/>
            <person name="Ohm R.A."/>
            <person name="Martin F."/>
            <person name="Silar P."/>
            <person name="Natvig D.O."/>
            <person name="Lalanne C."/>
            <person name="Gautier V."/>
            <person name="Ament-Velasquez S.L."/>
            <person name="Kruys A."/>
            <person name="Hutchinson M.I."/>
            <person name="Powell A.J."/>
            <person name="Barry K."/>
            <person name="Miller A.N."/>
            <person name="Grigoriev I.V."/>
            <person name="Debuchy R."/>
            <person name="Gladieux P."/>
            <person name="Hiltunen Thoren M."/>
            <person name="Johannesson H."/>
        </authorList>
    </citation>
    <scope>NUCLEOTIDE SEQUENCE [LARGE SCALE GENOMIC DNA]</scope>
    <source>
        <strain evidence="2">CBS 284.82</strain>
    </source>
</reference>